<evidence type="ECO:0000256" key="1">
    <source>
        <dbReference type="SAM" id="MobiDB-lite"/>
    </source>
</evidence>
<feature type="non-terminal residue" evidence="2">
    <location>
        <position position="187"/>
    </location>
</feature>
<organism evidence="2 3">
    <name type="scientific">Astrephomene gubernaculifera</name>
    <dbReference type="NCBI Taxonomy" id="47775"/>
    <lineage>
        <taxon>Eukaryota</taxon>
        <taxon>Viridiplantae</taxon>
        <taxon>Chlorophyta</taxon>
        <taxon>core chlorophytes</taxon>
        <taxon>Chlorophyceae</taxon>
        <taxon>CS clade</taxon>
        <taxon>Chlamydomonadales</taxon>
        <taxon>Astrephomenaceae</taxon>
        <taxon>Astrephomene</taxon>
    </lineage>
</organism>
<feature type="non-terminal residue" evidence="2">
    <location>
        <position position="1"/>
    </location>
</feature>
<name>A0AAD3DE02_9CHLO</name>
<dbReference type="Proteomes" id="UP001054857">
    <property type="component" value="Unassembled WGS sequence"/>
</dbReference>
<evidence type="ECO:0000313" key="2">
    <source>
        <dbReference type="EMBL" id="GFR40091.1"/>
    </source>
</evidence>
<protein>
    <recommendedName>
        <fullName evidence="4">Vacuolar protein sorting-associated protein 13 second N-terminal domain-containing protein</fullName>
    </recommendedName>
</protein>
<gene>
    <name evidence="2" type="ORF">Agub_g639</name>
</gene>
<proteinExistence type="predicted"/>
<dbReference type="AlphaFoldDB" id="A0AAD3DE02"/>
<evidence type="ECO:0000313" key="3">
    <source>
        <dbReference type="Proteomes" id="UP001054857"/>
    </source>
</evidence>
<comment type="caution">
    <text evidence="2">The sequence shown here is derived from an EMBL/GenBank/DDBJ whole genome shotgun (WGS) entry which is preliminary data.</text>
</comment>
<feature type="region of interest" description="Disordered" evidence="1">
    <location>
        <begin position="128"/>
        <end position="173"/>
    </location>
</feature>
<accession>A0AAD3DE02</accession>
<dbReference type="EMBL" id="BMAR01000001">
    <property type="protein sequence ID" value="GFR40091.1"/>
    <property type="molecule type" value="Genomic_DNA"/>
</dbReference>
<reference evidence="2 3" key="1">
    <citation type="journal article" date="2021" name="Sci. Rep.">
        <title>Genome sequencing of the multicellular alga Astrephomene provides insights into convergent evolution of germ-soma differentiation.</title>
        <authorList>
            <person name="Yamashita S."/>
            <person name="Yamamoto K."/>
            <person name="Matsuzaki R."/>
            <person name="Suzuki S."/>
            <person name="Yamaguchi H."/>
            <person name="Hirooka S."/>
            <person name="Minakuchi Y."/>
            <person name="Miyagishima S."/>
            <person name="Kawachi M."/>
            <person name="Toyoda A."/>
            <person name="Nozaki H."/>
        </authorList>
    </citation>
    <scope>NUCLEOTIDE SEQUENCE [LARGE SCALE GENOMIC DNA]</scope>
    <source>
        <strain evidence="2 3">NIES-4017</strain>
    </source>
</reference>
<feature type="compositionally biased region" description="Low complexity" evidence="1">
    <location>
        <begin position="140"/>
        <end position="170"/>
    </location>
</feature>
<evidence type="ECO:0008006" key="4">
    <source>
        <dbReference type="Google" id="ProtNLM"/>
    </source>
</evidence>
<keyword evidence="3" id="KW-1185">Reference proteome</keyword>
<sequence>GGGGSSAGAPFSLHVNVALKALLPELTPAATVQLIRMAERFSTYEKYCKYWMKRPSVSVTESPAAWWQHAGRAIINDCREHYPSRKLSDFMARRADYIRTYKALRSMQQGFLHRTLMPYYKSGRLPRQQPVPVSGARAQEPGTESPAAAAAAMASPAGAEAAEPGASGTSRAGWRWFRSGDAYSEAT</sequence>